<evidence type="ECO:0008006" key="3">
    <source>
        <dbReference type="Google" id="ProtNLM"/>
    </source>
</evidence>
<proteinExistence type="predicted"/>
<dbReference type="Proteomes" id="UP000500826">
    <property type="component" value="Chromosome"/>
</dbReference>
<reference evidence="1 2" key="2">
    <citation type="submission" date="2020-05" db="EMBL/GenBank/DDBJ databases">
        <authorList>
            <person name="Khan S.A."/>
            <person name="Jeon C.O."/>
            <person name="Chun B.H."/>
        </authorList>
    </citation>
    <scope>NUCLEOTIDE SEQUENCE [LARGE SCALE GENOMIC DNA]</scope>
    <source>
        <strain evidence="1 2">H242</strain>
    </source>
</reference>
<dbReference type="InterPro" id="IPR035965">
    <property type="entry name" value="PAS-like_dom_sf"/>
</dbReference>
<protein>
    <recommendedName>
        <fullName evidence="3">PAS domain-containing protein</fullName>
    </recommendedName>
</protein>
<evidence type="ECO:0000313" key="2">
    <source>
        <dbReference type="Proteomes" id="UP000500826"/>
    </source>
</evidence>
<dbReference type="EMBL" id="CP053418">
    <property type="protein sequence ID" value="QJW84920.1"/>
    <property type="molecule type" value="Genomic_DNA"/>
</dbReference>
<organism evidence="1 2">
    <name type="scientific">Ramlibacter terrae</name>
    <dbReference type="NCBI Taxonomy" id="2732511"/>
    <lineage>
        <taxon>Bacteria</taxon>
        <taxon>Pseudomonadati</taxon>
        <taxon>Pseudomonadota</taxon>
        <taxon>Betaproteobacteria</taxon>
        <taxon>Burkholderiales</taxon>
        <taxon>Comamonadaceae</taxon>
        <taxon>Ramlibacter</taxon>
    </lineage>
</organism>
<accession>A0ABX6P6D7</accession>
<name>A0ABX6P6D7_9BURK</name>
<dbReference type="SUPFAM" id="SSF55785">
    <property type="entry name" value="PYP-like sensor domain (PAS domain)"/>
    <property type="match status" value="1"/>
</dbReference>
<keyword evidence="2" id="KW-1185">Reference proteome</keyword>
<reference evidence="1 2" key="1">
    <citation type="submission" date="2020-05" db="EMBL/GenBank/DDBJ databases">
        <title>Ramlibacter rhizophilus sp. nov., isolated from rhizosphere soil of national flower Mugunghwa from South Korea.</title>
        <authorList>
            <person name="Zheng-Fei Y."/>
            <person name="Huan T."/>
        </authorList>
    </citation>
    <scope>NUCLEOTIDE SEQUENCE [LARGE SCALE GENOMIC DNA]</scope>
    <source>
        <strain evidence="1 2">H242</strain>
    </source>
</reference>
<evidence type="ECO:0000313" key="1">
    <source>
        <dbReference type="EMBL" id="QJW84920.1"/>
    </source>
</evidence>
<gene>
    <name evidence="1" type="ORF">HK414_19045</name>
</gene>
<sequence length="56" mass="6130">MHAGGLPGAEALYDDAPCGLLVAGGRGQLLHVNRTLCRWLQYEPGDWWRSCASRTC</sequence>